<accession>X1UL88</accession>
<dbReference type="AlphaFoldDB" id="X1UL88"/>
<proteinExistence type="predicted"/>
<sequence>MIKIIKLKRTCFACPAQWEGETSDKRAVYIRYRWGHLSIRLSEVGGTVSDAVGGREIYGEEIGDGFDGLMDFAELEKLGTINNPRVLLYCLLRDELNHN</sequence>
<protein>
    <submittedName>
        <fullName evidence="1">Uncharacterized protein</fullName>
    </submittedName>
</protein>
<dbReference type="EMBL" id="BARW01035159">
    <property type="protein sequence ID" value="GAJ18233.1"/>
    <property type="molecule type" value="Genomic_DNA"/>
</dbReference>
<reference evidence="1" key="1">
    <citation type="journal article" date="2014" name="Front. Microbiol.">
        <title>High frequency of phylogenetically diverse reductive dehalogenase-homologous genes in deep subseafloor sedimentary metagenomes.</title>
        <authorList>
            <person name="Kawai M."/>
            <person name="Futagami T."/>
            <person name="Toyoda A."/>
            <person name="Takaki Y."/>
            <person name="Nishi S."/>
            <person name="Hori S."/>
            <person name="Arai W."/>
            <person name="Tsubouchi T."/>
            <person name="Morono Y."/>
            <person name="Uchiyama I."/>
            <person name="Ito T."/>
            <person name="Fujiyama A."/>
            <person name="Inagaki F."/>
            <person name="Takami H."/>
        </authorList>
    </citation>
    <scope>NUCLEOTIDE SEQUENCE</scope>
    <source>
        <strain evidence="1">Expedition CK06-06</strain>
    </source>
</reference>
<gene>
    <name evidence="1" type="ORF">S12H4_54914</name>
</gene>
<name>X1UL88_9ZZZZ</name>
<evidence type="ECO:0000313" key="1">
    <source>
        <dbReference type="EMBL" id="GAJ18233.1"/>
    </source>
</evidence>
<organism evidence="1">
    <name type="scientific">marine sediment metagenome</name>
    <dbReference type="NCBI Taxonomy" id="412755"/>
    <lineage>
        <taxon>unclassified sequences</taxon>
        <taxon>metagenomes</taxon>
        <taxon>ecological metagenomes</taxon>
    </lineage>
</organism>
<comment type="caution">
    <text evidence="1">The sequence shown here is derived from an EMBL/GenBank/DDBJ whole genome shotgun (WGS) entry which is preliminary data.</text>
</comment>